<dbReference type="PANTHER" id="PTHR22683">
    <property type="entry name" value="SPORULATION PROTEIN RELATED"/>
    <property type="match status" value="1"/>
</dbReference>
<feature type="domain" description="FtsK" evidence="11">
    <location>
        <begin position="1041"/>
        <end position="1218"/>
    </location>
</feature>
<keyword evidence="8 10" id="KW-0472">Membrane</keyword>
<comment type="caution">
    <text evidence="12">The sequence shown here is derived from an EMBL/GenBank/DDBJ whole genome shotgun (WGS) entry which is preliminary data.</text>
</comment>
<dbReference type="Proteomes" id="UP000315234">
    <property type="component" value="Unassembled WGS sequence"/>
</dbReference>
<dbReference type="InterPro" id="IPR002543">
    <property type="entry name" value="FtsK_dom"/>
</dbReference>
<evidence type="ECO:0000259" key="11">
    <source>
        <dbReference type="PROSITE" id="PS50901"/>
    </source>
</evidence>
<dbReference type="Pfam" id="PF01580">
    <property type="entry name" value="FtsK_SpoIIIE"/>
    <property type="match status" value="2"/>
</dbReference>
<keyword evidence="4" id="KW-0677">Repeat</keyword>
<sequence>MSIPGLSHALYNGVNNSLAREKIVEVLDSGQREPAPPLPQGSVDAEAVPEAVRPQPVPLIRILMPLVMVGAMLGMVALMVLGAGPERRVSPISLMFPLMMLASVFMMFNPQGGDQNPDETRRTYLRHLKALREKVLELSAAQRAHEEHRNPAPEQVAALVGSYRMWERVADDPDALEVRVGTGPMALCVPINVPDSGATEDLDPVCAVSVRHTVNALRTLAEMPVVIQLQAFTCLGLSGERAADVARAMLLHLAVAHGPETVGIELYPRCNTEWEWVKWLPHTRRPEQARFRIVLVDATRIPAHADLPEDDEVTSYLCVGVQRHTPLGQRAEEDGIFLVAGEGLQVVTAAGDEVLGVPDDVDAETALLVARQLAQYRRPDLHGAVRSRRRSNDLMDLVGCGDIDELAASGMWAGRQAEQRLKVPIGLDEVGQPVYLDLKESAQGGMGPHGLCIGATGSGKSELLRTLVASLAATHSPKELNLVLVDFKGGATFLGCDTLPHTSAVITNLEEESTLVERMHDAISGEMNRRQELLRAAGNFANVDAFNAAPRAVEEFGCIPALVIVVDEFSELLGQHPDFAELFVAVGRLGRSLHVHLLLASQRLEEGRLRGLDSHLSYRIGLKTFSAAESRQVLGVTDAYHLPAQPGAGYLKADADAPTRFKAAYVSGPVERRVAAPESQGTADSAGRMQQTRPRVTFFSGWAPAQDEDVDAHAVAAQHTVVDESQSLLDALVAAAELEARRRQQHAHRIWLPPLPPVVELSAVVATPEDQGRNAGAQPFLEAAIGIIDRPFYQRQDPLVVDLAAEGGHLAICGGPQSGKSMALRSVVTALAVVNKPAHVRFYVIDLGGGQLTALARLPHVAGVASRDEPEKVRRIVDEVAGHIRRPSEPHTFLVIDGWHHIGTAGAEYEDLAEPVTAIVADGASARVHVVVTTNRWTSMRPNVRDLISQRLELRLGEAMDSLIDRKAQQKLPAAPGRGLTVGGENMLIAATANQDLAHVARIHVDSEPVPALKMLPDVLREVENVEGISGITWGIGGPDLEPLAWDPAATPHVVCVGSQGSGKSAFLSTVLQGIEKLPREEARIVVIDHRRAHLGTLEPDMVAAYAANTAATQQTIIDTARTLEARLPGADVTPAELAARSWWQGPDIYLAIDDLDLVSEIALAPLLELLPHARDIGLHLLIARKSGGIGRALYSQFLSAVRDLQPAVFLLDSDREEGTIFGLKPAAQPPGRGQWSIRGALVGVAQSLYTESTQENFS</sequence>
<comment type="subcellular location">
    <subcellularLocation>
        <location evidence="1">Cell membrane</location>
        <topology evidence="1">Multi-pass membrane protein</topology>
    </subcellularLocation>
</comment>
<dbReference type="PANTHER" id="PTHR22683:SF1">
    <property type="entry name" value="TYPE VII SECRETION SYSTEM PROTEIN ESSC"/>
    <property type="match status" value="1"/>
</dbReference>
<dbReference type="InterPro" id="IPR023837">
    <property type="entry name" value="EccCb-like_Actinobacteria"/>
</dbReference>
<evidence type="ECO:0000256" key="5">
    <source>
        <dbReference type="ARBA" id="ARBA00022741"/>
    </source>
</evidence>
<feature type="domain" description="FtsK" evidence="11">
    <location>
        <begin position="431"/>
        <end position="631"/>
    </location>
</feature>
<reference evidence="12 13" key="1">
    <citation type="submission" date="2019-06" db="EMBL/GenBank/DDBJ databases">
        <title>Draft genome sequence of Corynebacterium striatum NBRC 15291.</title>
        <authorList>
            <person name="Miura T."/>
            <person name="Furukawa M."/>
            <person name="Shimamura M."/>
            <person name="Ohyama Y."/>
            <person name="Yamazoe A."/>
            <person name="Kawasaki H."/>
        </authorList>
    </citation>
    <scope>NUCLEOTIDE SEQUENCE [LARGE SCALE GENOMIC DNA]</scope>
    <source>
        <strain evidence="12 13">NBRC 15291</strain>
    </source>
</reference>
<dbReference type="InterPro" id="IPR023836">
    <property type="entry name" value="EccCa-like_Actinobacteria"/>
</dbReference>
<feature type="transmembrane region" description="Helical" evidence="10">
    <location>
        <begin position="89"/>
        <end position="108"/>
    </location>
</feature>
<keyword evidence="7 10" id="KW-1133">Transmembrane helix</keyword>
<feature type="binding site" evidence="9">
    <location>
        <begin position="814"/>
        <end position="821"/>
    </location>
    <ligand>
        <name>ATP</name>
        <dbReference type="ChEBI" id="CHEBI:30616"/>
    </ligand>
</feature>
<keyword evidence="3 10" id="KW-0812">Transmembrane</keyword>
<keyword evidence="6 9" id="KW-0067">ATP-binding</keyword>
<dbReference type="GO" id="GO:0005524">
    <property type="term" value="F:ATP binding"/>
    <property type="evidence" value="ECO:0007669"/>
    <property type="project" value="UniProtKB-UniRule"/>
</dbReference>
<protein>
    <submittedName>
        <fullName evidence="12">DNA segregation ATPase FtsK/SpoIIIE family protein</fullName>
    </submittedName>
</protein>
<keyword evidence="2" id="KW-1003">Cell membrane</keyword>
<evidence type="ECO:0000256" key="7">
    <source>
        <dbReference type="ARBA" id="ARBA00022989"/>
    </source>
</evidence>
<dbReference type="GO" id="GO:0003677">
    <property type="term" value="F:DNA binding"/>
    <property type="evidence" value="ECO:0007669"/>
    <property type="project" value="InterPro"/>
</dbReference>
<evidence type="ECO:0000256" key="9">
    <source>
        <dbReference type="PROSITE-ProRule" id="PRU00289"/>
    </source>
</evidence>
<evidence type="ECO:0000256" key="6">
    <source>
        <dbReference type="ARBA" id="ARBA00022840"/>
    </source>
</evidence>
<evidence type="ECO:0000256" key="2">
    <source>
        <dbReference type="ARBA" id="ARBA00022475"/>
    </source>
</evidence>
<dbReference type="InterPro" id="IPR050206">
    <property type="entry name" value="FtsK/SpoIIIE/SftA"/>
</dbReference>
<evidence type="ECO:0000256" key="3">
    <source>
        <dbReference type="ARBA" id="ARBA00022692"/>
    </source>
</evidence>
<feature type="domain" description="FtsK" evidence="11">
    <location>
        <begin position="796"/>
        <end position="963"/>
    </location>
</feature>
<evidence type="ECO:0000256" key="10">
    <source>
        <dbReference type="SAM" id="Phobius"/>
    </source>
</evidence>
<dbReference type="SMART" id="SM00382">
    <property type="entry name" value="AAA"/>
    <property type="match status" value="3"/>
</dbReference>
<dbReference type="NCBIfam" id="TIGR03924">
    <property type="entry name" value="T7SS_EccC_a"/>
    <property type="match status" value="1"/>
</dbReference>
<evidence type="ECO:0000313" key="12">
    <source>
        <dbReference type="EMBL" id="GEA42898.1"/>
    </source>
</evidence>
<dbReference type="InterPro" id="IPR027417">
    <property type="entry name" value="P-loop_NTPase"/>
</dbReference>
<feature type="binding site" evidence="9">
    <location>
        <begin position="1058"/>
        <end position="1065"/>
    </location>
    <ligand>
        <name>ATP</name>
        <dbReference type="ChEBI" id="CHEBI:30616"/>
    </ligand>
</feature>
<dbReference type="PROSITE" id="PS50901">
    <property type="entry name" value="FTSK"/>
    <property type="match status" value="3"/>
</dbReference>
<evidence type="ECO:0000256" key="1">
    <source>
        <dbReference type="ARBA" id="ARBA00004651"/>
    </source>
</evidence>
<dbReference type="GO" id="GO:0005886">
    <property type="term" value="C:plasma membrane"/>
    <property type="evidence" value="ECO:0007669"/>
    <property type="project" value="UniProtKB-SubCell"/>
</dbReference>
<dbReference type="SUPFAM" id="SSF52540">
    <property type="entry name" value="P-loop containing nucleoside triphosphate hydrolases"/>
    <property type="match status" value="3"/>
</dbReference>
<proteinExistence type="predicted"/>
<keyword evidence="5 9" id="KW-0547">Nucleotide-binding</keyword>
<dbReference type="EMBL" id="BJLD01000001">
    <property type="protein sequence ID" value="GEA42898.1"/>
    <property type="molecule type" value="Genomic_DNA"/>
</dbReference>
<name>A0AAQ1TU28_CORST</name>
<dbReference type="InterPro" id="IPR003593">
    <property type="entry name" value="AAA+_ATPase"/>
</dbReference>
<evidence type="ECO:0000256" key="4">
    <source>
        <dbReference type="ARBA" id="ARBA00022737"/>
    </source>
</evidence>
<evidence type="ECO:0000256" key="8">
    <source>
        <dbReference type="ARBA" id="ARBA00023136"/>
    </source>
</evidence>
<accession>A0AAQ1TU28</accession>
<dbReference type="AlphaFoldDB" id="A0AAQ1TU28"/>
<feature type="binding site" evidence="9">
    <location>
        <begin position="454"/>
        <end position="461"/>
    </location>
    <ligand>
        <name>ATP</name>
        <dbReference type="ChEBI" id="CHEBI:30616"/>
    </ligand>
</feature>
<gene>
    <name evidence="12" type="ORF">Cst04h_10680</name>
</gene>
<dbReference type="Gene3D" id="3.40.50.300">
    <property type="entry name" value="P-loop containing nucleotide triphosphate hydrolases"/>
    <property type="match status" value="3"/>
</dbReference>
<evidence type="ECO:0000313" key="13">
    <source>
        <dbReference type="Proteomes" id="UP000315234"/>
    </source>
</evidence>
<dbReference type="NCBIfam" id="TIGR03925">
    <property type="entry name" value="T7SS_EccC_b"/>
    <property type="match status" value="1"/>
</dbReference>
<organism evidence="12 13">
    <name type="scientific">Corynebacterium striatum</name>
    <dbReference type="NCBI Taxonomy" id="43770"/>
    <lineage>
        <taxon>Bacteria</taxon>
        <taxon>Bacillati</taxon>
        <taxon>Actinomycetota</taxon>
        <taxon>Actinomycetes</taxon>
        <taxon>Mycobacteriales</taxon>
        <taxon>Corynebacteriaceae</taxon>
        <taxon>Corynebacterium</taxon>
    </lineage>
</organism>
<feature type="transmembrane region" description="Helical" evidence="10">
    <location>
        <begin position="62"/>
        <end position="82"/>
    </location>
</feature>